<keyword evidence="2" id="KW-1185">Reference proteome</keyword>
<dbReference type="AlphaFoldDB" id="A0A9N9KG07"/>
<reference evidence="1" key="1">
    <citation type="submission" date="2021-06" db="EMBL/GenBank/DDBJ databases">
        <authorList>
            <person name="Kallberg Y."/>
            <person name="Tangrot J."/>
            <person name="Rosling A."/>
        </authorList>
    </citation>
    <scope>NUCLEOTIDE SEQUENCE</scope>
    <source>
        <strain evidence="1">MA453B</strain>
    </source>
</reference>
<sequence length="55" mass="6338">IRLEDLLNPDDDDRTEFFDNVNILINDANSRNELICENTRQVLTDTLELSKGNSD</sequence>
<proteinExistence type="predicted"/>
<evidence type="ECO:0000313" key="2">
    <source>
        <dbReference type="Proteomes" id="UP000789405"/>
    </source>
</evidence>
<gene>
    <name evidence="1" type="ORF">DERYTH_LOCUS27688</name>
</gene>
<feature type="non-terminal residue" evidence="1">
    <location>
        <position position="55"/>
    </location>
</feature>
<dbReference type="EMBL" id="CAJVPY010064740">
    <property type="protein sequence ID" value="CAG8824363.1"/>
    <property type="molecule type" value="Genomic_DNA"/>
</dbReference>
<name>A0A9N9KG07_9GLOM</name>
<evidence type="ECO:0000313" key="1">
    <source>
        <dbReference type="EMBL" id="CAG8824363.1"/>
    </source>
</evidence>
<dbReference type="Proteomes" id="UP000789405">
    <property type="component" value="Unassembled WGS sequence"/>
</dbReference>
<accession>A0A9N9KG07</accession>
<protein>
    <submittedName>
        <fullName evidence="1">4950_t:CDS:1</fullName>
    </submittedName>
</protein>
<organism evidence="1 2">
    <name type="scientific">Dentiscutata erythropus</name>
    <dbReference type="NCBI Taxonomy" id="1348616"/>
    <lineage>
        <taxon>Eukaryota</taxon>
        <taxon>Fungi</taxon>
        <taxon>Fungi incertae sedis</taxon>
        <taxon>Mucoromycota</taxon>
        <taxon>Glomeromycotina</taxon>
        <taxon>Glomeromycetes</taxon>
        <taxon>Diversisporales</taxon>
        <taxon>Gigasporaceae</taxon>
        <taxon>Dentiscutata</taxon>
    </lineage>
</organism>
<comment type="caution">
    <text evidence="1">The sequence shown here is derived from an EMBL/GenBank/DDBJ whole genome shotgun (WGS) entry which is preliminary data.</text>
</comment>
<dbReference type="OrthoDB" id="2415150at2759"/>